<dbReference type="Proteomes" id="UP000238206">
    <property type="component" value="Unassembled WGS sequence"/>
</dbReference>
<dbReference type="EMBL" id="PUIQ01000084">
    <property type="protein sequence ID" value="PQP08848.1"/>
    <property type="molecule type" value="Genomic_DNA"/>
</dbReference>
<evidence type="ECO:0000313" key="2">
    <source>
        <dbReference type="Proteomes" id="UP000238206"/>
    </source>
</evidence>
<dbReference type="AlphaFoldDB" id="A0A2S8I2C6"/>
<name>A0A2S8I2C6_BURCE</name>
<evidence type="ECO:0000313" key="1">
    <source>
        <dbReference type="EMBL" id="PQP08848.1"/>
    </source>
</evidence>
<sequence length="99" mass="10984">MSATLIASPLVFASPPQTWAGFYEEMKVVCVKVSGLKNPKPIGDIVGFDDRTGYSVLLMQGQYPQKHMRDKIGRELCLYSRRDKIAYASEADALISKGK</sequence>
<reference evidence="1 2" key="1">
    <citation type="submission" date="2018-02" db="EMBL/GenBank/DDBJ databases">
        <title>Draft genome sequencing of Burkholderia cepacia Y14-15.</title>
        <authorList>
            <person name="Zheng B.-X."/>
        </authorList>
    </citation>
    <scope>NUCLEOTIDE SEQUENCE [LARGE SCALE GENOMIC DNA]</scope>
    <source>
        <strain evidence="1 2">Y14-15</strain>
    </source>
</reference>
<proteinExistence type="predicted"/>
<gene>
    <name evidence="1" type="ORF">C5615_35775</name>
</gene>
<organism evidence="1 2">
    <name type="scientific">Burkholderia cepacia</name>
    <name type="common">Pseudomonas cepacia</name>
    <dbReference type="NCBI Taxonomy" id="292"/>
    <lineage>
        <taxon>Bacteria</taxon>
        <taxon>Pseudomonadati</taxon>
        <taxon>Pseudomonadota</taxon>
        <taxon>Betaproteobacteria</taxon>
        <taxon>Burkholderiales</taxon>
        <taxon>Burkholderiaceae</taxon>
        <taxon>Burkholderia</taxon>
        <taxon>Burkholderia cepacia complex</taxon>
    </lineage>
</organism>
<protein>
    <submittedName>
        <fullName evidence="1">Uncharacterized protein</fullName>
    </submittedName>
</protein>
<accession>A0A2S8I2C6</accession>
<comment type="caution">
    <text evidence="1">The sequence shown here is derived from an EMBL/GenBank/DDBJ whole genome shotgun (WGS) entry which is preliminary data.</text>
</comment>